<gene>
    <name evidence="1" type="ORF">BEL07_04485</name>
</gene>
<reference evidence="1 2" key="1">
    <citation type="submission" date="2016-09" db="EMBL/GenBank/DDBJ databases">
        <title>genome sequence of Mycobacterium sp. 739 SCH.</title>
        <authorList>
            <person name="Greninger A.L."/>
            <person name="Qin X."/>
            <person name="Jerome K."/>
            <person name="Vora S."/>
            <person name="Quinn K."/>
        </authorList>
    </citation>
    <scope>NUCLEOTIDE SEQUENCE [LARGE SCALE GENOMIC DNA]</scope>
    <source>
        <strain evidence="1 2">SCH</strain>
    </source>
</reference>
<evidence type="ECO:0000313" key="2">
    <source>
        <dbReference type="Proteomes" id="UP000178953"/>
    </source>
</evidence>
<name>A0A1E8Q8X6_9MYCO</name>
<sequence>MLAALAVGGAVLAHPAAADPDIDGESAAAVVEQLQEQGYTVNVSGVPSGDTSLLTTCVVTKIENPGGPSADPTTTSPVTVDVACPLQRG</sequence>
<organism evidence="1 2">
    <name type="scientific">Mycolicibacterium grossiae</name>
    <dbReference type="NCBI Taxonomy" id="1552759"/>
    <lineage>
        <taxon>Bacteria</taxon>
        <taxon>Bacillati</taxon>
        <taxon>Actinomycetota</taxon>
        <taxon>Actinomycetes</taxon>
        <taxon>Mycobacteriales</taxon>
        <taxon>Mycobacteriaceae</taxon>
        <taxon>Mycolicibacterium</taxon>
    </lineage>
</organism>
<evidence type="ECO:0000313" key="1">
    <source>
        <dbReference type="EMBL" id="OFJ55017.1"/>
    </source>
</evidence>
<keyword evidence="2" id="KW-1185">Reference proteome</keyword>
<evidence type="ECO:0008006" key="3">
    <source>
        <dbReference type="Google" id="ProtNLM"/>
    </source>
</evidence>
<accession>A0A1E8Q8X6</accession>
<proteinExistence type="predicted"/>
<protein>
    <recommendedName>
        <fullName evidence="3">PASTA domain-containing protein</fullName>
    </recommendedName>
</protein>
<dbReference type="EMBL" id="MCHX01000007">
    <property type="protein sequence ID" value="OFJ55017.1"/>
    <property type="molecule type" value="Genomic_DNA"/>
</dbReference>
<comment type="caution">
    <text evidence="1">The sequence shown here is derived from an EMBL/GenBank/DDBJ whole genome shotgun (WGS) entry which is preliminary data.</text>
</comment>
<dbReference type="AlphaFoldDB" id="A0A1E8Q8X6"/>
<dbReference type="Proteomes" id="UP000178953">
    <property type="component" value="Unassembled WGS sequence"/>
</dbReference>